<proteinExistence type="predicted"/>
<evidence type="ECO:0000256" key="1">
    <source>
        <dbReference type="SAM" id="MobiDB-lite"/>
    </source>
</evidence>
<comment type="caution">
    <text evidence="2">The sequence shown here is derived from an EMBL/GenBank/DDBJ whole genome shotgun (WGS) entry which is preliminary data.</text>
</comment>
<keyword evidence="3" id="KW-1185">Reference proteome</keyword>
<dbReference type="EMBL" id="JBFOLK010000004">
    <property type="protein sequence ID" value="KAL2518465.1"/>
    <property type="molecule type" value="Genomic_DNA"/>
</dbReference>
<gene>
    <name evidence="2" type="ORF">Adt_14712</name>
</gene>
<dbReference type="AlphaFoldDB" id="A0ABD1U1G2"/>
<evidence type="ECO:0000313" key="3">
    <source>
        <dbReference type="Proteomes" id="UP001604336"/>
    </source>
</evidence>
<feature type="region of interest" description="Disordered" evidence="1">
    <location>
        <begin position="1"/>
        <end position="22"/>
    </location>
</feature>
<evidence type="ECO:0000313" key="2">
    <source>
        <dbReference type="EMBL" id="KAL2518465.1"/>
    </source>
</evidence>
<dbReference type="Proteomes" id="UP001604336">
    <property type="component" value="Unassembled WGS sequence"/>
</dbReference>
<name>A0ABD1U1G2_9LAMI</name>
<protein>
    <submittedName>
        <fullName evidence="2">Uncharacterized protein</fullName>
    </submittedName>
</protein>
<sequence>MVTESDDNPDFVNSENDIDKDDDLAYEQNVTDDIQIKVEGRVFEQTEDIENEVDDLEYPMSEELHSDYESDEDVGYMFREFNDETDMQNLNFAIGKKFGQLKSLDKPLEIMGL</sequence>
<accession>A0ABD1U1G2</accession>
<reference evidence="3" key="1">
    <citation type="submission" date="2024-07" db="EMBL/GenBank/DDBJ databases">
        <title>Two chromosome-level genome assemblies of Korean endemic species Abeliophyllum distichum and Forsythia ovata (Oleaceae).</title>
        <authorList>
            <person name="Jang H."/>
        </authorList>
    </citation>
    <scope>NUCLEOTIDE SEQUENCE [LARGE SCALE GENOMIC DNA]</scope>
</reference>
<organism evidence="2 3">
    <name type="scientific">Abeliophyllum distichum</name>
    <dbReference type="NCBI Taxonomy" id="126358"/>
    <lineage>
        <taxon>Eukaryota</taxon>
        <taxon>Viridiplantae</taxon>
        <taxon>Streptophyta</taxon>
        <taxon>Embryophyta</taxon>
        <taxon>Tracheophyta</taxon>
        <taxon>Spermatophyta</taxon>
        <taxon>Magnoliopsida</taxon>
        <taxon>eudicotyledons</taxon>
        <taxon>Gunneridae</taxon>
        <taxon>Pentapetalae</taxon>
        <taxon>asterids</taxon>
        <taxon>lamiids</taxon>
        <taxon>Lamiales</taxon>
        <taxon>Oleaceae</taxon>
        <taxon>Forsythieae</taxon>
        <taxon>Abeliophyllum</taxon>
    </lineage>
</organism>